<keyword evidence="1" id="KW-0472">Membrane</keyword>
<keyword evidence="4" id="KW-1185">Reference proteome</keyword>
<accession>A0A1D9MCB3</accession>
<dbReference type="Proteomes" id="UP000176562">
    <property type="component" value="Chromosome"/>
</dbReference>
<dbReference type="InterPro" id="IPR012495">
    <property type="entry name" value="TadE-like_dom"/>
</dbReference>
<dbReference type="EMBL" id="CP017781">
    <property type="protein sequence ID" value="AOZ69440.1"/>
    <property type="molecule type" value="Genomic_DNA"/>
</dbReference>
<keyword evidence="1" id="KW-1133">Transmembrane helix</keyword>
<dbReference type="Pfam" id="PF07811">
    <property type="entry name" value="TadE"/>
    <property type="match status" value="1"/>
</dbReference>
<organism evidence="3 4">
    <name type="scientific">Rhodobacter xanthinilyticus</name>
    <dbReference type="NCBI Taxonomy" id="1850250"/>
    <lineage>
        <taxon>Bacteria</taxon>
        <taxon>Pseudomonadati</taxon>
        <taxon>Pseudomonadota</taxon>
        <taxon>Alphaproteobacteria</taxon>
        <taxon>Rhodobacterales</taxon>
        <taxon>Rhodobacter group</taxon>
        <taxon>Rhodobacter</taxon>
    </lineage>
</organism>
<keyword evidence="1" id="KW-0812">Transmembrane</keyword>
<evidence type="ECO:0000259" key="2">
    <source>
        <dbReference type="Pfam" id="PF07811"/>
    </source>
</evidence>
<proteinExistence type="predicted"/>
<sequence>MPVARPFRAFLRRDDGSATIEAVLWLPVFVYILALSVDASMAFFTHSRVLGVVQDINRSFALGRIETAAAAQTALLDRLAPSYGSEVQVTTTLTDGVIDTTVTVPMSKVLVLGVLPGWAISAISVQAFQYKEI</sequence>
<evidence type="ECO:0000256" key="1">
    <source>
        <dbReference type="SAM" id="Phobius"/>
    </source>
</evidence>
<evidence type="ECO:0000313" key="4">
    <source>
        <dbReference type="Proteomes" id="UP000176562"/>
    </source>
</evidence>
<feature type="transmembrane region" description="Helical" evidence="1">
    <location>
        <begin position="109"/>
        <end position="128"/>
    </location>
</feature>
<reference evidence="3 4" key="1">
    <citation type="submission" date="2016-10" db="EMBL/GenBank/DDBJ databases">
        <title>Rhodobacter sp. LPB0142, isolated from sea water.</title>
        <authorList>
            <person name="Kim E."/>
            <person name="Yi H."/>
        </authorList>
    </citation>
    <scope>NUCLEOTIDE SEQUENCE [LARGE SCALE GENOMIC DNA]</scope>
    <source>
        <strain evidence="3 4">LPB0142</strain>
    </source>
</reference>
<dbReference type="AlphaFoldDB" id="A0A1D9MCB3"/>
<gene>
    <name evidence="3" type="ORF">LPB142_09060</name>
</gene>
<protein>
    <recommendedName>
        <fullName evidence="2">TadE-like domain-containing protein</fullName>
    </recommendedName>
</protein>
<evidence type="ECO:0000313" key="3">
    <source>
        <dbReference type="EMBL" id="AOZ69440.1"/>
    </source>
</evidence>
<dbReference type="RefSeq" id="WP_071166176.1">
    <property type="nucleotide sequence ID" value="NZ_CP017781.1"/>
</dbReference>
<feature type="domain" description="TadE-like" evidence="2">
    <location>
        <begin position="16"/>
        <end position="55"/>
    </location>
</feature>
<dbReference type="KEGG" id="rhp:LPB142_09060"/>
<feature type="transmembrane region" description="Helical" evidence="1">
    <location>
        <begin position="22"/>
        <end position="44"/>
    </location>
</feature>
<name>A0A1D9MCB3_9RHOB</name>